<reference evidence="18" key="1">
    <citation type="submission" date="2025-08" db="UniProtKB">
        <authorList>
            <consortium name="RefSeq"/>
        </authorList>
    </citation>
    <scope>IDENTIFICATION</scope>
    <source>
        <tissue evidence="18">Whole larvae</tissue>
    </source>
</reference>
<keyword evidence="8 15" id="KW-0472">Membrane</keyword>
<evidence type="ECO:0000256" key="15">
    <source>
        <dbReference type="SAM" id="Phobius"/>
    </source>
</evidence>
<dbReference type="GO" id="GO:0005778">
    <property type="term" value="C:peroxisomal membrane"/>
    <property type="evidence" value="ECO:0007669"/>
    <property type="project" value="UniProtKB-SubCell"/>
</dbReference>
<feature type="compositionally biased region" description="Polar residues" evidence="14">
    <location>
        <begin position="31"/>
        <end position="45"/>
    </location>
</feature>
<feature type="region of interest" description="Disordered" evidence="14">
    <location>
        <begin position="31"/>
        <end position="50"/>
    </location>
</feature>
<keyword evidence="2 13" id="KW-0728">SH3 domain</keyword>
<evidence type="ECO:0000256" key="8">
    <source>
        <dbReference type="ARBA" id="ARBA00023136"/>
    </source>
</evidence>
<keyword evidence="9" id="KW-0576">Peroxisome</keyword>
<evidence type="ECO:0000256" key="6">
    <source>
        <dbReference type="ARBA" id="ARBA00022989"/>
    </source>
</evidence>
<dbReference type="SUPFAM" id="SSF50044">
    <property type="entry name" value="SH3-domain"/>
    <property type="match status" value="1"/>
</dbReference>
<dbReference type="InterPro" id="IPR001452">
    <property type="entry name" value="SH3_domain"/>
</dbReference>
<evidence type="ECO:0000256" key="9">
    <source>
        <dbReference type="ARBA" id="ARBA00023140"/>
    </source>
</evidence>
<dbReference type="SMART" id="SM00326">
    <property type="entry name" value="SH3"/>
    <property type="match status" value="1"/>
</dbReference>
<dbReference type="PANTHER" id="PTHR19332:SF1">
    <property type="entry name" value="PEROXISOMAL MEMBRANE PROTEIN PEX13"/>
    <property type="match status" value="1"/>
</dbReference>
<dbReference type="GeneID" id="113511032"/>
<dbReference type="Gene3D" id="2.30.30.40">
    <property type="entry name" value="SH3 Domains"/>
    <property type="match status" value="1"/>
</dbReference>
<evidence type="ECO:0000256" key="7">
    <source>
        <dbReference type="ARBA" id="ARBA00023010"/>
    </source>
</evidence>
<organism evidence="17 18">
    <name type="scientific">Galleria mellonella</name>
    <name type="common">Greater wax moth</name>
    <dbReference type="NCBI Taxonomy" id="7137"/>
    <lineage>
        <taxon>Eukaryota</taxon>
        <taxon>Metazoa</taxon>
        <taxon>Ecdysozoa</taxon>
        <taxon>Arthropoda</taxon>
        <taxon>Hexapoda</taxon>
        <taxon>Insecta</taxon>
        <taxon>Pterygota</taxon>
        <taxon>Neoptera</taxon>
        <taxon>Endopterygota</taxon>
        <taxon>Lepidoptera</taxon>
        <taxon>Glossata</taxon>
        <taxon>Ditrysia</taxon>
        <taxon>Pyraloidea</taxon>
        <taxon>Pyralidae</taxon>
        <taxon>Galleriinae</taxon>
        <taxon>Galleria</taxon>
    </lineage>
</organism>
<dbReference type="GO" id="GO:1990429">
    <property type="term" value="C:peroxisomal importomer complex"/>
    <property type="evidence" value="ECO:0007669"/>
    <property type="project" value="TreeGrafter"/>
</dbReference>
<proteinExistence type="inferred from homology"/>
<evidence type="ECO:0000256" key="10">
    <source>
        <dbReference type="ARBA" id="ARBA00029693"/>
    </source>
</evidence>
<dbReference type="InParanoid" id="A0A6J1WB01"/>
<dbReference type="CDD" id="cd11864">
    <property type="entry name" value="SH3_PEX13_eumet"/>
    <property type="match status" value="1"/>
</dbReference>
<evidence type="ECO:0000313" key="18">
    <source>
        <dbReference type="RefSeq" id="XP_026750398.2"/>
    </source>
</evidence>
<sequence length="395" mass="42497">MSEPAKQFDVNSEPSLSNVAMTGNGAGITSFRNSIPSTSVNQNSGPPVLPPRPDMALQPSYGMTSSYGMNSYGGMGGSYGLGGSYGMGGSYGLGGSYGMGGYGSYGYGGLGGGYGMGGMGGYGGYNRFGGPMYGEMENRFIQIAEENSRPAFDSIQSFVNAVGSVAMMLENTFFALTSSFRAILGVAENFGRLRSLFAQFWSTFAVVRTLNWLVRKLMVILGIRTENEFKAWAQAVAATQAGTATPEQRARGSTWPILMFFGVIAAAPYIVLKMMSGLSKSINERLNDPTTWQNPLRAVAQYDFQATSPQEINFSANQVLNLAPQHLQGHLWNSGWLMGSTDRQHAGLVPVNYIKVIKPTNSNDNQNTTTTSSESKDKIADPAFNDLDKYYGNEL</sequence>
<keyword evidence="5" id="KW-0653">Protein transport</keyword>
<evidence type="ECO:0000256" key="2">
    <source>
        <dbReference type="ARBA" id="ARBA00022443"/>
    </source>
</evidence>
<dbReference type="PROSITE" id="PS50002">
    <property type="entry name" value="SH3"/>
    <property type="match status" value="1"/>
</dbReference>
<evidence type="ECO:0000256" key="14">
    <source>
        <dbReference type="SAM" id="MobiDB-lite"/>
    </source>
</evidence>
<comment type="subcellular location">
    <subcellularLocation>
        <location evidence="12">Peroxisome membrane</location>
    </subcellularLocation>
</comment>
<dbReference type="KEGG" id="gmw:113511032"/>
<dbReference type="Proteomes" id="UP001652740">
    <property type="component" value="Unplaced"/>
</dbReference>
<keyword evidence="3" id="KW-0813">Transport</keyword>
<evidence type="ECO:0000256" key="12">
    <source>
        <dbReference type="ARBA" id="ARBA00046271"/>
    </source>
</evidence>
<evidence type="ECO:0000259" key="16">
    <source>
        <dbReference type="PROSITE" id="PS50002"/>
    </source>
</evidence>
<evidence type="ECO:0000256" key="3">
    <source>
        <dbReference type="ARBA" id="ARBA00022448"/>
    </source>
</evidence>
<evidence type="ECO:0000256" key="13">
    <source>
        <dbReference type="PROSITE-ProRule" id="PRU00192"/>
    </source>
</evidence>
<dbReference type="FunCoup" id="A0A6J1WB01">
    <property type="interactions" value="541"/>
</dbReference>
<dbReference type="PANTHER" id="PTHR19332">
    <property type="entry name" value="PEROXISOMAL MEMBRANE PROTEIN PEX13"/>
    <property type="match status" value="1"/>
</dbReference>
<evidence type="ECO:0000256" key="11">
    <source>
        <dbReference type="ARBA" id="ARBA00034535"/>
    </source>
</evidence>
<feature type="compositionally biased region" description="Low complexity" evidence="14">
    <location>
        <begin position="360"/>
        <end position="373"/>
    </location>
</feature>
<keyword evidence="4 15" id="KW-0812">Transmembrane</keyword>
<feature type="region of interest" description="Disordered" evidence="14">
    <location>
        <begin position="359"/>
        <end position="379"/>
    </location>
</feature>
<accession>A0A6J1WB01</accession>
<dbReference type="InterPro" id="IPR036028">
    <property type="entry name" value="SH3-like_dom_sf"/>
</dbReference>
<protein>
    <recommendedName>
        <fullName evidence="11">Peroxisomal membrane protein PEX13</fullName>
    </recommendedName>
    <alternativeName>
        <fullName evidence="10">Peroxin-13</fullName>
    </alternativeName>
</protein>
<keyword evidence="6 15" id="KW-1133">Transmembrane helix</keyword>
<dbReference type="Pfam" id="PF04088">
    <property type="entry name" value="Peroxin-13_N"/>
    <property type="match status" value="1"/>
</dbReference>
<dbReference type="InterPro" id="IPR007223">
    <property type="entry name" value="Peroxin-13_N"/>
</dbReference>
<feature type="domain" description="SH3" evidence="16">
    <location>
        <begin position="293"/>
        <end position="359"/>
    </location>
</feature>
<gene>
    <name evidence="18" type="primary">LOC113511032</name>
</gene>
<dbReference type="RefSeq" id="XP_026750398.2">
    <property type="nucleotide sequence ID" value="XM_026894597.3"/>
</dbReference>
<evidence type="ECO:0000256" key="5">
    <source>
        <dbReference type="ARBA" id="ARBA00022927"/>
    </source>
</evidence>
<dbReference type="InterPro" id="IPR035463">
    <property type="entry name" value="Pex13"/>
</dbReference>
<keyword evidence="7" id="KW-0811">Translocation</keyword>
<feature type="transmembrane region" description="Helical" evidence="15">
    <location>
        <begin position="255"/>
        <end position="272"/>
    </location>
</feature>
<dbReference type="Pfam" id="PF14604">
    <property type="entry name" value="SH3_9"/>
    <property type="match status" value="1"/>
</dbReference>
<evidence type="ECO:0000256" key="1">
    <source>
        <dbReference type="ARBA" id="ARBA00006033"/>
    </source>
</evidence>
<keyword evidence="17" id="KW-1185">Reference proteome</keyword>
<evidence type="ECO:0000313" key="17">
    <source>
        <dbReference type="Proteomes" id="UP001652740"/>
    </source>
</evidence>
<name>A0A6J1WB01_GALME</name>
<evidence type="ECO:0000256" key="4">
    <source>
        <dbReference type="ARBA" id="ARBA00022692"/>
    </source>
</evidence>
<dbReference type="AlphaFoldDB" id="A0A6J1WB01"/>
<dbReference type="GO" id="GO:0016560">
    <property type="term" value="P:protein import into peroxisome matrix, docking"/>
    <property type="evidence" value="ECO:0007669"/>
    <property type="project" value="InterPro"/>
</dbReference>
<comment type="similarity">
    <text evidence="1">Belongs to the peroxin-13 family.</text>
</comment>